<accession>A0ABY7AQL6</accession>
<keyword evidence="2" id="KW-1185">Reference proteome</keyword>
<proteinExistence type="predicted"/>
<name>A0ABY7AQL6_9ALTE</name>
<evidence type="ECO:0000313" key="1">
    <source>
        <dbReference type="EMBL" id="WAJ70765.1"/>
    </source>
</evidence>
<evidence type="ECO:0000313" key="2">
    <source>
        <dbReference type="Proteomes" id="UP001163726"/>
    </source>
</evidence>
<gene>
    <name evidence="1" type="ORF">OLW01_02820</name>
</gene>
<protein>
    <submittedName>
        <fullName evidence="1">Uncharacterized protein</fullName>
    </submittedName>
</protein>
<reference evidence="1" key="1">
    <citation type="submission" date="2022-10" db="EMBL/GenBank/DDBJ databases">
        <title>Catenovulum adriacola sp. nov. isolated in the Harbour of Susak.</title>
        <authorList>
            <person name="Schoch T."/>
            <person name="Reich S.J."/>
            <person name="Stoeferle S."/>
            <person name="Flaiz M."/>
            <person name="Kazda M."/>
            <person name="Riedel C.U."/>
            <person name="Duerre P."/>
        </authorList>
    </citation>
    <scope>NUCLEOTIDE SEQUENCE</scope>
    <source>
        <strain evidence="1">TS8</strain>
    </source>
</reference>
<dbReference type="RefSeq" id="WP_268075111.1">
    <property type="nucleotide sequence ID" value="NZ_CP109965.1"/>
</dbReference>
<dbReference type="EMBL" id="CP109965">
    <property type="protein sequence ID" value="WAJ70765.1"/>
    <property type="molecule type" value="Genomic_DNA"/>
</dbReference>
<organism evidence="1 2">
    <name type="scientific">Catenovulum adriaticum</name>
    <dbReference type="NCBI Taxonomy" id="2984846"/>
    <lineage>
        <taxon>Bacteria</taxon>
        <taxon>Pseudomonadati</taxon>
        <taxon>Pseudomonadota</taxon>
        <taxon>Gammaproteobacteria</taxon>
        <taxon>Alteromonadales</taxon>
        <taxon>Alteromonadaceae</taxon>
        <taxon>Catenovulum</taxon>
    </lineage>
</organism>
<sequence>MVTVLGAEAGIMTVFSDLLSDKSEGEFATGDFLTSSTFFVEKAAGFTLIKAEFFVAICVGNNQFNKLIMVIISKIKTDQRMIFIDNIV</sequence>
<dbReference type="Proteomes" id="UP001163726">
    <property type="component" value="Chromosome"/>
</dbReference>